<feature type="region of interest" description="Disordered" evidence="1">
    <location>
        <begin position="132"/>
        <end position="153"/>
    </location>
</feature>
<protein>
    <submittedName>
        <fullName evidence="2">Uncharacterized protein</fullName>
    </submittedName>
</protein>
<feature type="region of interest" description="Disordered" evidence="1">
    <location>
        <begin position="1"/>
        <end position="75"/>
    </location>
</feature>
<feature type="compositionally biased region" description="Basic and acidic residues" evidence="1">
    <location>
        <begin position="1"/>
        <end position="38"/>
    </location>
</feature>
<proteinExistence type="predicted"/>
<name>A0A0C9UUA1_SPHS4</name>
<evidence type="ECO:0000313" key="2">
    <source>
        <dbReference type="EMBL" id="KIJ28795.1"/>
    </source>
</evidence>
<sequence length="153" mass="16688">MERNPTTPERIRSEGRAADREHRSNIMTPHTERRERTSRQLAMNPPHFPIASGSGGGDDPFILNQPQPPPPESSAEALNRICNQVANIHQQAPPVNHQLLSQVPLGQAAIADLRQRASEISVVAQINAPGSRRTTNTRAIPNQGALARAPNQP</sequence>
<accession>A0A0C9UUA1</accession>
<dbReference type="HOGENOM" id="CLU_144332_0_0_1"/>
<dbReference type="AlphaFoldDB" id="A0A0C9UUA1"/>
<keyword evidence="3" id="KW-1185">Reference proteome</keyword>
<evidence type="ECO:0000313" key="3">
    <source>
        <dbReference type="Proteomes" id="UP000054279"/>
    </source>
</evidence>
<organism evidence="2 3">
    <name type="scientific">Sphaerobolus stellatus (strain SS14)</name>
    <dbReference type="NCBI Taxonomy" id="990650"/>
    <lineage>
        <taxon>Eukaryota</taxon>
        <taxon>Fungi</taxon>
        <taxon>Dikarya</taxon>
        <taxon>Basidiomycota</taxon>
        <taxon>Agaricomycotina</taxon>
        <taxon>Agaricomycetes</taxon>
        <taxon>Phallomycetidae</taxon>
        <taxon>Geastrales</taxon>
        <taxon>Sphaerobolaceae</taxon>
        <taxon>Sphaerobolus</taxon>
    </lineage>
</organism>
<dbReference type="Proteomes" id="UP000054279">
    <property type="component" value="Unassembled WGS sequence"/>
</dbReference>
<dbReference type="EMBL" id="KN837298">
    <property type="protein sequence ID" value="KIJ28795.1"/>
    <property type="molecule type" value="Genomic_DNA"/>
</dbReference>
<reference evidence="2 3" key="1">
    <citation type="submission" date="2014-06" db="EMBL/GenBank/DDBJ databases">
        <title>Evolutionary Origins and Diversification of the Mycorrhizal Mutualists.</title>
        <authorList>
            <consortium name="DOE Joint Genome Institute"/>
            <consortium name="Mycorrhizal Genomics Consortium"/>
            <person name="Kohler A."/>
            <person name="Kuo A."/>
            <person name="Nagy L.G."/>
            <person name="Floudas D."/>
            <person name="Copeland A."/>
            <person name="Barry K.W."/>
            <person name="Cichocki N."/>
            <person name="Veneault-Fourrey C."/>
            <person name="LaButti K."/>
            <person name="Lindquist E.A."/>
            <person name="Lipzen A."/>
            <person name="Lundell T."/>
            <person name="Morin E."/>
            <person name="Murat C."/>
            <person name="Riley R."/>
            <person name="Ohm R."/>
            <person name="Sun H."/>
            <person name="Tunlid A."/>
            <person name="Henrissat B."/>
            <person name="Grigoriev I.V."/>
            <person name="Hibbett D.S."/>
            <person name="Martin F."/>
        </authorList>
    </citation>
    <scope>NUCLEOTIDE SEQUENCE [LARGE SCALE GENOMIC DNA]</scope>
    <source>
        <strain evidence="2 3">SS14</strain>
    </source>
</reference>
<gene>
    <name evidence="2" type="ORF">M422DRAFT_269925</name>
</gene>
<evidence type="ECO:0000256" key="1">
    <source>
        <dbReference type="SAM" id="MobiDB-lite"/>
    </source>
</evidence>